<dbReference type="Pfam" id="PF00808">
    <property type="entry name" value="CBFD_NFYB_HMF"/>
    <property type="match status" value="1"/>
</dbReference>
<evidence type="ECO:0000256" key="1">
    <source>
        <dbReference type="ARBA" id="ARBA00004123"/>
    </source>
</evidence>
<evidence type="ECO:0000313" key="4">
    <source>
        <dbReference type="EMBL" id="ODQ67435.1"/>
    </source>
</evidence>
<dbReference type="InterPro" id="IPR003958">
    <property type="entry name" value="CBFA_NFYB_domain"/>
</dbReference>
<feature type="domain" description="Transcription factor CBF/NF-Y/archaeal histone" evidence="3">
    <location>
        <begin position="46"/>
        <end position="109"/>
    </location>
</feature>
<feature type="non-terminal residue" evidence="4">
    <location>
        <position position="1"/>
    </location>
</feature>
<dbReference type="PANTHER" id="PTHR10252">
    <property type="entry name" value="HISTONE-LIKE TRANSCRIPTION FACTOR CCAAT-RELATED"/>
    <property type="match status" value="1"/>
</dbReference>
<proteinExistence type="predicted"/>
<evidence type="ECO:0000259" key="3">
    <source>
        <dbReference type="Pfam" id="PF00808"/>
    </source>
</evidence>
<organism evidence="4 5">
    <name type="scientific">Nadsonia fulvescens var. elongata DSM 6958</name>
    <dbReference type="NCBI Taxonomy" id="857566"/>
    <lineage>
        <taxon>Eukaryota</taxon>
        <taxon>Fungi</taxon>
        <taxon>Dikarya</taxon>
        <taxon>Ascomycota</taxon>
        <taxon>Saccharomycotina</taxon>
        <taxon>Dipodascomycetes</taxon>
        <taxon>Dipodascales</taxon>
        <taxon>Dipodascales incertae sedis</taxon>
        <taxon>Nadsonia</taxon>
    </lineage>
</organism>
<protein>
    <submittedName>
        <fullName evidence="4">Histone-fold-containing protein</fullName>
    </submittedName>
</protein>
<dbReference type="Proteomes" id="UP000095009">
    <property type="component" value="Unassembled WGS sequence"/>
</dbReference>
<dbReference type="SUPFAM" id="SSF47113">
    <property type="entry name" value="Histone-fold"/>
    <property type="match status" value="1"/>
</dbReference>
<gene>
    <name evidence="4" type="ORF">NADFUDRAFT_14464</name>
</gene>
<dbReference type="InterPro" id="IPR009072">
    <property type="entry name" value="Histone-fold"/>
</dbReference>
<dbReference type="GO" id="GO:0006261">
    <property type="term" value="P:DNA-templated DNA replication"/>
    <property type="evidence" value="ECO:0007669"/>
    <property type="project" value="TreeGrafter"/>
</dbReference>
<dbReference type="Gene3D" id="1.10.20.10">
    <property type="entry name" value="Histone, subunit A"/>
    <property type="match status" value="1"/>
</dbReference>
<dbReference type="CDD" id="cd23645">
    <property type="entry name" value="HFD_Dpb3-like"/>
    <property type="match status" value="1"/>
</dbReference>
<dbReference type="GO" id="GO:0046982">
    <property type="term" value="F:protein heterodimerization activity"/>
    <property type="evidence" value="ECO:0007669"/>
    <property type="project" value="InterPro"/>
</dbReference>
<evidence type="ECO:0000313" key="5">
    <source>
        <dbReference type="Proteomes" id="UP000095009"/>
    </source>
</evidence>
<reference evidence="4 5" key="1">
    <citation type="journal article" date="2016" name="Proc. Natl. Acad. Sci. U.S.A.">
        <title>Comparative genomics of biotechnologically important yeasts.</title>
        <authorList>
            <person name="Riley R."/>
            <person name="Haridas S."/>
            <person name="Wolfe K.H."/>
            <person name="Lopes M.R."/>
            <person name="Hittinger C.T."/>
            <person name="Goeker M."/>
            <person name="Salamov A.A."/>
            <person name="Wisecaver J.H."/>
            <person name="Long T.M."/>
            <person name="Calvey C.H."/>
            <person name="Aerts A.L."/>
            <person name="Barry K.W."/>
            <person name="Choi C."/>
            <person name="Clum A."/>
            <person name="Coughlan A.Y."/>
            <person name="Deshpande S."/>
            <person name="Douglass A.P."/>
            <person name="Hanson S.J."/>
            <person name="Klenk H.-P."/>
            <person name="LaButti K.M."/>
            <person name="Lapidus A."/>
            <person name="Lindquist E.A."/>
            <person name="Lipzen A.M."/>
            <person name="Meier-Kolthoff J.P."/>
            <person name="Ohm R.A."/>
            <person name="Otillar R.P."/>
            <person name="Pangilinan J.L."/>
            <person name="Peng Y."/>
            <person name="Rokas A."/>
            <person name="Rosa C.A."/>
            <person name="Scheuner C."/>
            <person name="Sibirny A.A."/>
            <person name="Slot J.C."/>
            <person name="Stielow J.B."/>
            <person name="Sun H."/>
            <person name="Kurtzman C.P."/>
            <person name="Blackwell M."/>
            <person name="Grigoriev I.V."/>
            <person name="Jeffries T.W."/>
        </authorList>
    </citation>
    <scope>NUCLEOTIDE SEQUENCE [LARGE SCALE GENOMIC DNA]</scope>
    <source>
        <strain evidence="4 5">DSM 6958</strain>
    </source>
</reference>
<name>A0A1E3PPS2_9ASCO</name>
<dbReference type="EMBL" id="KV454407">
    <property type="protein sequence ID" value="ODQ67435.1"/>
    <property type="molecule type" value="Genomic_DNA"/>
</dbReference>
<accession>A0A1E3PPS2</accession>
<keyword evidence="5" id="KW-1185">Reference proteome</keyword>
<sequence length="137" mass="15340">DSVDFEQQHNNNIEEETVTDQNTAAEITNADEQDQAELVDTGHGISLPIARIKRIIKQDDDVVQCSSAATVAIAAATELFVQYFAEQAMIMARGEKRKKLNYSDFATAVVKIDQLEFLSDLVPRTTTLRKLVREKKV</sequence>
<dbReference type="AlphaFoldDB" id="A0A1E3PPS2"/>
<dbReference type="STRING" id="857566.A0A1E3PPS2"/>
<keyword evidence="2" id="KW-0539">Nucleus</keyword>
<dbReference type="GO" id="GO:0008623">
    <property type="term" value="C:CHRAC"/>
    <property type="evidence" value="ECO:0007669"/>
    <property type="project" value="TreeGrafter"/>
</dbReference>
<comment type="subcellular location">
    <subcellularLocation>
        <location evidence="1">Nucleus</location>
    </subcellularLocation>
</comment>
<dbReference type="InterPro" id="IPR050568">
    <property type="entry name" value="Transcr_DNA_Rep_Reg"/>
</dbReference>
<feature type="non-terminal residue" evidence="4">
    <location>
        <position position="137"/>
    </location>
</feature>
<evidence type="ECO:0000256" key="2">
    <source>
        <dbReference type="ARBA" id="ARBA00023242"/>
    </source>
</evidence>
<dbReference type="PANTHER" id="PTHR10252:SF54">
    <property type="entry name" value="CHROMATIN ACCESSIBILITY COMPLEX PROTEIN 1"/>
    <property type="match status" value="1"/>
</dbReference>
<dbReference type="OrthoDB" id="636685at2759"/>